<reference evidence="4 6" key="1">
    <citation type="submission" date="2018-04" db="EMBL/GenBank/DDBJ databases">
        <title>Complete genome sequences of Streptomyces griseoviridis K61 and characterization of antagonistic properties of biological control agents.</title>
        <authorList>
            <person name="Mariita R.M."/>
            <person name="Sello J.K."/>
        </authorList>
    </citation>
    <scope>NUCLEOTIDE SEQUENCE [LARGE SCALE GENOMIC DNA]</scope>
    <source>
        <strain evidence="4 6">K61</strain>
    </source>
</reference>
<dbReference type="EMBL" id="CP034687">
    <property type="protein sequence ID" value="AZS83916.1"/>
    <property type="molecule type" value="Genomic_DNA"/>
</dbReference>
<name>A0A3Q9KT93_STRGD</name>
<evidence type="ECO:0000256" key="1">
    <source>
        <dbReference type="SAM" id="MobiDB-lite"/>
    </source>
</evidence>
<proteinExistence type="predicted"/>
<dbReference type="AlphaFoldDB" id="A0A3Q9KT93"/>
<dbReference type="PANTHER" id="PTHR47561">
    <property type="entry name" value="POLYSACCHARIDE DEACETYLASE FAMILY PROTEIN (AFU_ORTHOLOGUE AFUA_6G05030)"/>
    <property type="match status" value="1"/>
</dbReference>
<dbReference type="EMBL" id="CP029078">
    <property type="protein sequence ID" value="QCN89230.1"/>
    <property type="molecule type" value="Genomic_DNA"/>
</dbReference>
<dbReference type="CDD" id="cd10938">
    <property type="entry name" value="CE4_HpPgdA_like"/>
    <property type="match status" value="1"/>
</dbReference>
<dbReference type="InterPro" id="IPR011330">
    <property type="entry name" value="Glyco_hydro/deAcase_b/a-brl"/>
</dbReference>
<dbReference type="Pfam" id="PF01522">
    <property type="entry name" value="Polysacc_deac_1"/>
    <property type="match status" value="1"/>
</dbReference>
<accession>A0A3Q9KT93</accession>
<gene>
    <name evidence="4" type="ORF">DDJ31_33235</name>
    <name evidence="3" type="ORF">ELQ87_06120</name>
</gene>
<dbReference type="InterPro" id="IPR002509">
    <property type="entry name" value="NODB_dom"/>
</dbReference>
<dbReference type="RefSeq" id="WP_127176824.1">
    <property type="nucleotide sequence ID" value="NZ_CP029078.1"/>
</dbReference>
<evidence type="ECO:0000259" key="2">
    <source>
        <dbReference type="PROSITE" id="PS51677"/>
    </source>
</evidence>
<keyword evidence="6" id="KW-1185">Reference proteome</keyword>
<dbReference type="OrthoDB" id="9784220at2"/>
<evidence type="ECO:0000313" key="5">
    <source>
        <dbReference type="Proteomes" id="UP000271291"/>
    </source>
</evidence>
<sequence length="320" mass="34862">MENRPEGTESRAVQDPAADRPWRWPEEKWRRLATQVGAGRGADVPHWPGGASVAVALSFDLDNETAPLCQNGTSPGLLAQAHYGARAGLPRILSLLRVHGVRASFFVPAVSALLTPEAVGAIGADGHEVGLHGWIHERCGDLTGAEEHALAERGAEVLRRCTGLAPRGTRTPWWDVTEHTVPVARRLGLLYDSSMMADDEPYELLERGERTGLVEIPVSWIRDDAPYFPDDPAARQILAPHEVLRIWKDEFDGALAEGGLFQLTLHPHVIGHRSRVLVLRELLAHIRGRPGVWFATHEEVARHLGGLIGIAPPAAEGEAA</sequence>
<dbReference type="Proteomes" id="UP000271291">
    <property type="component" value="Chromosome"/>
</dbReference>
<evidence type="ECO:0000313" key="4">
    <source>
        <dbReference type="EMBL" id="QCN89230.1"/>
    </source>
</evidence>
<feature type="region of interest" description="Disordered" evidence="1">
    <location>
        <begin position="1"/>
        <end position="24"/>
    </location>
</feature>
<dbReference type="Proteomes" id="UP000501753">
    <property type="component" value="Chromosome"/>
</dbReference>
<dbReference type="PROSITE" id="PS51677">
    <property type="entry name" value="NODB"/>
    <property type="match status" value="1"/>
</dbReference>
<feature type="domain" description="NodB homology" evidence="2">
    <location>
        <begin position="73"/>
        <end position="295"/>
    </location>
</feature>
<dbReference type="GO" id="GO:0005975">
    <property type="term" value="P:carbohydrate metabolic process"/>
    <property type="evidence" value="ECO:0007669"/>
    <property type="project" value="InterPro"/>
</dbReference>
<dbReference type="KEGG" id="sgd:ELQ87_06120"/>
<dbReference type="InterPro" id="IPR037950">
    <property type="entry name" value="PgdA-like"/>
</dbReference>
<organism evidence="3 5">
    <name type="scientific">Streptomyces griseoviridis</name>
    <dbReference type="NCBI Taxonomy" id="45398"/>
    <lineage>
        <taxon>Bacteria</taxon>
        <taxon>Bacillati</taxon>
        <taxon>Actinomycetota</taxon>
        <taxon>Actinomycetes</taxon>
        <taxon>Kitasatosporales</taxon>
        <taxon>Streptomycetaceae</taxon>
        <taxon>Streptomyces</taxon>
    </lineage>
</organism>
<dbReference type="PANTHER" id="PTHR47561:SF1">
    <property type="entry name" value="POLYSACCHARIDE DEACETYLASE FAMILY PROTEIN (AFU_ORTHOLOGUE AFUA_6G05030)"/>
    <property type="match status" value="1"/>
</dbReference>
<dbReference type="Gene3D" id="3.20.20.370">
    <property type="entry name" value="Glycoside hydrolase/deacetylase"/>
    <property type="match status" value="1"/>
</dbReference>
<reference evidence="3 5" key="2">
    <citation type="submission" date="2018-12" db="EMBL/GenBank/DDBJ databases">
        <title>Streptomyces griseoviridis F1-27 complete genome.</title>
        <authorList>
            <person name="Mariita R.M."/>
            <person name="Sello J.K."/>
        </authorList>
    </citation>
    <scope>NUCLEOTIDE SEQUENCE [LARGE SCALE GENOMIC DNA]</scope>
    <source>
        <strain evidence="3 5">F1-27</strain>
    </source>
</reference>
<evidence type="ECO:0000313" key="6">
    <source>
        <dbReference type="Proteomes" id="UP000501753"/>
    </source>
</evidence>
<dbReference type="GO" id="GO:0016810">
    <property type="term" value="F:hydrolase activity, acting on carbon-nitrogen (but not peptide) bonds"/>
    <property type="evidence" value="ECO:0007669"/>
    <property type="project" value="InterPro"/>
</dbReference>
<evidence type="ECO:0000313" key="3">
    <source>
        <dbReference type="EMBL" id="AZS83916.1"/>
    </source>
</evidence>
<protein>
    <submittedName>
        <fullName evidence="3">Polysaccharide deacetylase</fullName>
    </submittedName>
</protein>
<dbReference type="SUPFAM" id="SSF88713">
    <property type="entry name" value="Glycoside hydrolase/deacetylase"/>
    <property type="match status" value="1"/>
</dbReference>